<dbReference type="RefSeq" id="WP_225426710.1">
    <property type="nucleotide sequence ID" value="NZ_JBHSSK010000013.1"/>
</dbReference>
<name>A0ABW1SQP8_9LACO</name>
<organism evidence="2 3">
    <name type="scientific">Levilactobacillus tongjiangensis</name>
    <dbReference type="NCBI Taxonomy" id="2486023"/>
    <lineage>
        <taxon>Bacteria</taxon>
        <taxon>Bacillati</taxon>
        <taxon>Bacillota</taxon>
        <taxon>Bacilli</taxon>
        <taxon>Lactobacillales</taxon>
        <taxon>Lactobacillaceae</taxon>
        <taxon>Levilactobacillus</taxon>
    </lineage>
</organism>
<keyword evidence="1" id="KW-0732">Signal</keyword>
<sequence length="273" mass="30703">MTGLHKWGLALAVTLLAVGGSVTGASAATKTKDLPFTTYVRTKKAMTIGAKLKTKAGYRTVYVKKNQLLAISTVDTKQVGKNFKEYATFTLGAVHYAKIKNLKYSPKKIRLSTANFKRVKTLKAPVRTQLLLKGTGYKIGRTRVYQPGLVLTLDNYLQTYSKSQLKKYDANWLNPSTDVSNLTFMNKKPLDSVKVTKLTKKGKTYTLDYKTPLKGFADKKISKHHYRLTIKQLGTSKQNYLPIDDTYDAAASWTNYQLNNKPYFSGQMEWGLD</sequence>
<dbReference type="EMBL" id="JBHSSK010000013">
    <property type="protein sequence ID" value="MFC6206749.1"/>
    <property type="molecule type" value="Genomic_DNA"/>
</dbReference>
<protein>
    <recommendedName>
        <fullName evidence="4">Surface layer protein A domain-containing protein</fullName>
    </recommendedName>
</protein>
<evidence type="ECO:0008006" key="4">
    <source>
        <dbReference type="Google" id="ProtNLM"/>
    </source>
</evidence>
<gene>
    <name evidence="2" type="ORF">ACFP1G_04565</name>
</gene>
<comment type="caution">
    <text evidence="2">The sequence shown here is derived from an EMBL/GenBank/DDBJ whole genome shotgun (WGS) entry which is preliminary data.</text>
</comment>
<feature type="chain" id="PRO_5047225976" description="Surface layer protein A domain-containing protein" evidence="1">
    <location>
        <begin position="28"/>
        <end position="273"/>
    </location>
</feature>
<evidence type="ECO:0000256" key="1">
    <source>
        <dbReference type="SAM" id="SignalP"/>
    </source>
</evidence>
<dbReference type="Proteomes" id="UP001596254">
    <property type="component" value="Unassembled WGS sequence"/>
</dbReference>
<proteinExistence type="predicted"/>
<evidence type="ECO:0000313" key="3">
    <source>
        <dbReference type="Proteomes" id="UP001596254"/>
    </source>
</evidence>
<feature type="signal peptide" evidence="1">
    <location>
        <begin position="1"/>
        <end position="27"/>
    </location>
</feature>
<reference evidence="3" key="1">
    <citation type="journal article" date="2019" name="Int. J. Syst. Evol. Microbiol.">
        <title>The Global Catalogue of Microorganisms (GCM) 10K type strain sequencing project: providing services to taxonomists for standard genome sequencing and annotation.</title>
        <authorList>
            <consortium name="The Broad Institute Genomics Platform"/>
            <consortium name="The Broad Institute Genome Sequencing Center for Infectious Disease"/>
            <person name="Wu L."/>
            <person name="Ma J."/>
        </authorList>
    </citation>
    <scope>NUCLEOTIDE SEQUENCE [LARGE SCALE GENOMIC DNA]</scope>
    <source>
        <strain evidence="3">CCM 8905</strain>
    </source>
</reference>
<evidence type="ECO:0000313" key="2">
    <source>
        <dbReference type="EMBL" id="MFC6206749.1"/>
    </source>
</evidence>
<accession>A0ABW1SQP8</accession>
<keyword evidence="3" id="KW-1185">Reference proteome</keyword>